<feature type="domain" description="Mechanosensitive ion channel MscS" evidence="6">
    <location>
        <begin position="102"/>
        <end position="151"/>
    </location>
</feature>
<reference evidence="7" key="1">
    <citation type="journal article" date="2020" name="mSystems">
        <title>Genome- and Community-Level Interaction Insights into Carbon Utilization and Element Cycling Functions of Hydrothermarchaeota in Hydrothermal Sediment.</title>
        <authorList>
            <person name="Zhou Z."/>
            <person name="Liu Y."/>
            <person name="Xu W."/>
            <person name="Pan J."/>
            <person name="Luo Z.H."/>
            <person name="Li M."/>
        </authorList>
    </citation>
    <scope>NUCLEOTIDE SEQUENCE [LARGE SCALE GENOMIC DNA]</scope>
    <source>
        <strain evidence="7">SpSt-1074</strain>
    </source>
</reference>
<evidence type="ECO:0000256" key="2">
    <source>
        <dbReference type="ARBA" id="ARBA00022692"/>
    </source>
</evidence>
<dbReference type="Gene3D" id="2.30.30.60">
    <property type="match status" value="1"/>
</dbReference>
<dbReference type="InterPro" id="IPR023408">
    <property type="entry name" value="MscS_beta-dom_sf"/>
</dbReference>
<evidence type="ECO:0000259" key="6">
    <source>
        <dbReference type="Pfam" id="PF00924"/>
    </source>
</evidence>
<gene>
    <name evidence="7" type="ORF">ENM31_02625</name>
</gene>
<protein>
    <submittedName>
        <fullName evidence="7">Mechanosensitive ion channel</fullName>
    </submittedName>
</protein>
<comment type="subcellular location">
    <subcellularLocation>
        <location evidence="1">Membrane</location>
    </subcellularLocation>
</comment>
<keyword evidence="2 5" id="KW-0812">Transmembrane</keyword>
<dbReference type="GO" id="GO:0016020">
    <property type="term" value="C:membrane"/>
    <property type="evidence" value="ECO:0007669"/>
    <property type="project" value="UniProtKB-SubCell"/>
</dbReference>
<dbReference type="EMBL" id="DRXH01000087">
    <property type="protein sequence ID" value="HHM44177.1"/>
    <property type="molecule type" value="Genomic_DNA"/>
</dbReference>
<dbReference type="InterPro" id="IPR010920">
    <property type="entry name" value="LSM_dom_sf"/>
</dbReference>
<dbReference type="GO" id="GO:0055085">
    <property type="term" value="P:transmembrane transport"/>
    <property type="evidence" value="ECO:0007669"/>
    <property type="project" value="InterPro"/>
</dbReference>
<dbReference type="Pfam" id="PF00924">
    <property type="entry name" value="MS_channel_2nd"/>
    <property type="match status" value="1"/>
</dbReference>
<evidence type="ECO:0000256" key="5">
    <source>
        <dbReference type="SAM" id="Phobius"/>
    </source>
</evidence>
<dbReference type="PANTHER" id="PTHR30566:SF5">
    <property type="entry name" value="MECHANOSENSITIVE ION CHANNEL PROTEIN 1, MITOCHONDRIAL-RELATED"/>
    <property type="match status" value="1"/>
</dbReference>
<dbReference type="AlphaFoldDB" id="A0A7J3VSS9"/>
<dbReference type="PANTHER" id="PTHR30566">
    <property type="entry name" value="YNAI-RELATED MECHANOSENSITIVE ION CHANNEL"/>
    <property type="match status" value="1"/>
</dbReference>
<evidence type="ECO:0000256" key="3">
    <source>
        <dbReference type="ARBA" id="ARBA00022989"/>
    </source>
</evidence>
<organism evidence="7">
    <name type="scientific">Caldiarchaeum subterraneum</name>
    <dbReference type="NCBI Taxonomy" id="311458"/>
    <lineage>
        <taxon>Archaea</taxon>
        <taxon>Nitrososphaerota</taxon>
        <taxon>Candidatus Caldarchaeales</taxon>
        <taxon>Candidatus Caldarchaeaceae</taxon>
        <taxon>Candidatus Caldarchaeum</taxon>
    </lineage>
</organism>
<evidence type="ECO:0000313" key="7">
    <source>
        <dbReference type="EMBL" id="HHM44177.1"/>
    </source>
</evidence>
<evidence type="ECO:0000256" key="4">
    <source>
        <dbReference type="ARBA" id="ARBA00023136"/>
    </source>
</evidence>
<keyword evidence="3 5" id="KW-1133">Transmembrane helix</keyword>
<sequence>MLSPEAPAFLWPLTLLGLSIVSRVFLGPLSDLFSPRLGGFVRLGGDISSTTALGLMLFEAYKLEQALGLLLAAVYCILLAVGYKPLKMVVVGDALKAAGVLREGDYIVLGKQTARVSEVGATHTVLTTSDLRKVLVPNDVFLAEKYVNMTKSGAGVLTVRIKVNGRQISMADAKLVLMKTGTDLAKGEMAPNRAPEVRVEKVEGDFATLKLTIYLLNPAKSESLASHIMERVYLKLAEVAREAVI</sequence>
<accession>A0A7J3VSS9</accession>
<comment type="caution">
    <text evidence="7">The sequence shown here is derived from an EMBL/GenBank/DDBJ whole genome shotgun (WGS) entry which is preliminary data.</text>
</comment>
<feature type="transmembrane region" description="Helical" evidence="5">
    <location>
        <begin position="66"/>
        <end position="86"/>
    </location>
</feature>
<name>A0A7J3VSS9_CALS0</name>
<dbReference type="InterPro" id="IPR006685">
    <property type="entry name" value="MscS_channel_2nd"/>
</dbReference>
<keyword evidence="4 5" id="KW-0472">Membrane</keyword>
<evidence type="ECO:0000256" key="1">
    <source>
        <dbReference type="ARBA" id="ARBA00004370"/>
    </source>
</evidence>
<proteinExistence type="predicted"/>
<dbReference type="SUPFAM" id="SSF50182">
    <property type="entry name" value="Sm-like ribonucleoproteins"/>
    <property type="match status" value="1"/>
</dbReference>